<feature type="region of interest" description="Disordered" evidence="1">
    <location>
        <begin position="1"/>
        <end position="25"/>
    </location>
</feature>
<proteinExistence type="predicted"/>
<name>A0ABQ3SF18_9ACTN</name>
<evidence type="ECO:0000313" key="2">
    <source>
        <dbReference type="EMBL" id="GHI66667.1"/>
    </source>
</evidence>
<dbReference type="EMBL" id="BNEC01000003">
    <property type="protein sequence ID" value="GHI66667.1"/>
    <property type="molecule type" value="Genomic_DNA"/>
</dbReference>
<organism evidence="2 3">
    <name type="scientific">Streptomyces nojiriensis</name>
    <dbReference type="NCBI Taxonomy" id="66374"/>
    <lineage>
        <taxon>Bacteria</taxon>
        <taxon>Bacillati</taxon>
        <taxon>Actinomycetota</taxon>
        <taxon>Actinomycetes</taxon>
        <taxon>Kitasatosporales</taxon>
        <taxon>Streptomycetaceae</taxon>
        <taxon>Streptomyces</taxon>
    </lineage>
</organism>
<gene>
    <name evidence="2" type="ORF">Snoj_05850</name>
</gene>
<sequence length="101" mass="10383">MLAGLLSLGGGATASASESGATGHPTGCLAEKPAGNWGAVVRCTNANGGSYRAVANCRSVDTGREAQFYGDWRQDGFSYAYCQGSYQAYSAGFVSSPRNNT</sequence>
<accession>A0ABQ3SF18</accession>
<evidence type="ECO:0000256" key="1">
    <source>
        <dbReference type="SAM" id="MobiDB-lite"/>
    </source>
</evidence>
<evidence type="ECO:0000313" key="3">
    <source>
        <dbReference type="Proteomes" id="UP000613974"/>
    </source>
</evidence>
<protein>
    <submittedName>
        <fullName evidence="2">Uncharacterized protein</fullName>
    </submittedName>
</protein>
<feature type="compositionally biased region" description="Low complexity" evidence="1">
    <location>
        <begin position="13"/>
        <end position="23"/>
    </location>
</feature>
<comment type="caution">
    <text evidence="2">The sequence shown here is derived from an EMBL/GenBank/DDBJ whole genome shotgun (WGS) entry which is preliminary data.</text>
</comment>
<reference evidence="3" key="1">
    <citation type="submission" date="2023-07" db="EMBL/GenBank/DDBJ databases">
        <title>Whole genome shotgun sequence of Streptomyces nojiriensis NBRC 13794.</title>
        <authorList>
            <person name="Komaki H."/>
            <person name="Tamura T."/>
        </authorList>
    </citation>
    <scope>NUCLEOTIDE SEQUENCE [LARGE SCALE GENOMIC DNA]</scope>
    <source>
        <strain evidence="3">NBRC 13794</strain>
    </source>
</reference>
<keyword evidence="3" id="KW-1185">Reference proteome</keyword>
<dbReference type="Proteomes" id="UP000613974">
    <property type="component" value="Unassembled WGS sequence"/>
</dbReference>